<keyword evidence="2" id="KW-1185">Reference proteome</keyword>
<sequence>MIDTDLLALCRMIKQGIDGEPERFARQWHEWEQTRPTSVKILKLILWLRAMLLGLLNHPHTLGAITQMFQEPLQELTWVILTWLNISSRLTANLDTDHAKNANFWGGDVRKDFKTPWYRSIFRFTSFSPFARNSCLVVINALFCITVLVNARLDLYLILLAFYAVINGLLHLLFRFNLHRTTL</sequence>
<dbReference type="Proteomes" id="UP000308600">
    <property type="component" value="Unassembled WGS sequence"/>
</dbReference>
<organism evidence="1 2">
    <name type="scientific">Pluteus cervinus</name>
    <dbReference type="NCBI Taxonomy" id="181527"/>
    <lineage>
        <taxon>Eukaryota</taxon>
        <taxon>Fungi</taxon>
        <taxon>Dikarya</taxon>
        <taxon>Basidiomycota</taxon>
        <taxon>Agaricomycotina</taxon>
        <taxon>Agaricomycetes</taxon>
        <taxon>Agaricomycetidae</taxon>
        <taxon>Agaricales</taxon>
        <taxon>Pluteineae</taxon>
        <taxon>Pluteaceae</taxon>
        <taxon>Pluteus</taxon>
    </lineage>
</organism>
<accession>A0ACD2ZYV3</accession>
<name>A0ACD2ZYV3_9AGAR</name>
<evidence type="ECO:0000313" key="1">
    <source>
        <dbReference type="EMBL" id="TFK58264.1"/>
    </source>
</evidence>
<gene>
    <name evidence="1" type="ORF">BDN72DRAFT_111167</name>
</gene>
<protein>
    <submittedName>
        <fullName evidence="1">Uncharacterized protein</fullName>
    </submittedName>
</protein>
<evidence type="ECO:0000313" key="2">
    <source>
        <dbReference type="Proteomes" id="UP000308600"/>
    </source>
</evidence>
<proteinExistence type="predicted"/>
<reference evidence="1 2" key="1">
    <citation type="journal article" date="2019" name="Nat. Ecol. Evol.">
        <title>Megaphylogeny resolves global patterns of mushroom evolution.</title>
        <authorList>
            <person name="Varga T."/>
            <person name="Krizsan K."/>
            <person name="Foldi C."/>
            <person name="Dima B."/>
            <person name="Sanchez-Garcia M."/>
            <person name="Sanchez-Ramirez S."/>
            <person name="Szollosi G.J."/>
            <person name="Szarkandi J.G."/>
            <person name="Papp V."/>
            <person name="Albert L."/>
            <person name="Andreopoulos W."/>
            <person name="Angelini C."/>
            <person name="Antonin V."/>
            <person name="Barry K.W."/>
            <person name="Bougher N.L."/>
            <person name="Buchanan P."/>
            <person name="Buyck B."/>
            <person name="Bense V."/>
            <person name="Catcheside P."/>
            <person name="Chovatia M."/>
            <person name="Cooper J."/>
            <person name="Damon W."/>
            <person name="Desjardin D."/>
            <person name="Finy P."/>
            <person name="Geml J."/>
            <person name="Haridas S."/>
            <person name="Hughes K."/>
            <person name="Justo A."/>
            <person name="Karasinski D."/>
            <person name="Kautmanova I."/>
            <person name="Kiss B."/>
            <person name="Kocsube S."/>
            <person name="Kotiranta H."/>
            <person name="LaButti K.M."/>
            <person name="Lechner B.E."/>
            <person name="Liimatainen K."/>
            <person name="Lipzen A."/>
            <person name="Lukacs Z."/>
            <person name="Mihaltcheva S."/>
            <person name="Morgado L.N."/>
            <person name="Niskanen T."/>
            <person name="Noordeloos M.E."/>
            <person name="Ohm R.A."/>
            <person name="Ortiz-Santana B."/>
            <person name="Ovrebo C."/>
            <person name="Racz N."/>
            <person name="Riley R."/>
            <person name="Savchenko A."/>
            <person name="Shiryaev A."/>
            <person name="Soop K."/>
            <person name="Spirin V."/>
            <person name="Szebenyi C."/>
            <person name="Tomsovsky M."/>
            <person name="Tulloss R.E."/>
            <person name="Uehling J."/>
            <person name="Grigoriev I.V."/>
            <person name="Vagvolgyi C."/>
            <person name="Papp T."/>
            <person name="Martin F.M."/>
            <person name="Miettinen O."/>
            <person name="Hibbett D.S."/>
            <person name="Nagy L.G."/>
        </authorList>
    </citation>
    <scope>NUCLEOTIDE SEQUENCE [LARGE SCALE GENOMIC DNA]</scope>
    <source>
        <strain evidence="1 2">NL-1719</strain>
    </source>
</reference>
<dbReference type="EMBL" id="ML209495">
    <property type="protein sequence ID" value="TFK58264.1"/>
    <property type="molecule type" value="Genomic_DNA"/>
</dbReference>